<comment type="caution">
    <text evidence="1">The sequence shown here is derived from an EMBL/GenBank/DDBJ whole genome shotgun (WGS) entry which is preliminary data.</text>
</comment>
<name>A0ABR4N6H6_9FUNG</name>
<dbReference type="Proteomes" id="UP001527925">
    <property type="component" value="Unassembled WGS sequence"/>
</dbReference>
<evidence type="ECO:0000313" key="1">
    <source>
        <dbReference type="EMBL" id="KAL2915076.1"/>
    </source>
</evidence>
<evidence type="ECO:0000313" key="2">
    <source>
        <dbReference type="Proteomes" id="UP001527925"/>
    </source>
</evidence>
<dbReference type="Gene3D" id="1.25.40.20">
    <property type="entry name" value="Ankyrin repeat-containing domain"/>
    <property type="match status" value="1"/>
</dbReference>
<reference evidence="1 2" key="1">
    <citation type="submission" date="2023-09" db="EMBL/GenBank/DDBJ databases">
        <title>Pangenome analysis of Batrachochytrium dendrobatidis and related Chytrids.</title>
        <authorList>
            <person name="Yacoub M.N."/>
            <person name="Stajich J.E."/>
            <person name="James T.Y."/>
        </authorList>
    </citation>
    <scope>NUCLEOTIDE SEQUENCE [LARGE SCALE GENOMIC DNA]</scope>
    <source>
        <strain evidence="1 2">JEL0888</strain>
    </source>
</reference>
<sequence>MALPTDPTPDTHRLKVLATPKVQAHALPPGASHWDRLPPELHHMIAKLATPELTRFLSRRLVAAETRCMSQAARERLWTEVFECDWQGDLAVLPPISNNSRCLHSIATESMVRRLRSLGLDPKPQVMSWLALRNGWKHLIDLSKPESLAETAARQGSVNVLRELCDVRRLVQLGTKHAEDAASEGHAGVVKWLRGRMHGVEWPPSIMDAAARSGNLGLVVWLSEVGHCTCSGDTMVNAASGGHLRIVKWLADNAHIQCPADGFSAAATNGHVDVLDLLRVRFPDRFAEMHKRSRIRSHHLAVLRWISVHVSASLRLPPLEYLIPGTNIDDFEWLMTEINGSRSTSDLLAMAIRANHAELAKWLVVSKHAEIQLFMLRSSLAQRNLDALEWVISHDSRWAAAMAGQFVLSGEHALVEWLHVRHRGSVTQSALELAIRPRGHLTMRFLLDRINSAEWDLERAKQVAMRRGTLDIAHMLYARVRSGQ</sequence>
<keyword evidence="2" id="KW-1185">Reference proteome</keyword>
<dbReference type="PANTHER" id="PTHR46586">
    <property type="entry name" value="ANKYRIN REPEAT-CONTAINING PROTEIN"/>
    <property type="match status" value="1"/>
</dbReference>
<proteinExistence type="predicted"/>
<dbReference type="InterPro" id="IPR052050">
    <property type="entry name" value="SecEffector_AnkRepeat"/>
</dbReference>
<dbReference type="PANTHER" id="PTHR46586:SF3">
    <property type="entry name" value="ANKYRIN REPEAT-CONTAINING PROTEIN"/>
    <property type="match status" value="1"/>
</dbReference>
<dbReference type="EMBL" id="JADGIZ020000027">
    <property type="protein sequence ID" value="KAL2915076.1"/>
    <property type="molecule type" value="Genomic_DNA"/>
</dbReference>
<organism evidence="1 2">
    <name type="scientific">Polyrhizophydium stewartii</name>
    <dbReference type="NCBI Taxonomy" id="2732419"/>
    <lineage>
        <taxon>Eukaryota</taxon>
        <taxon>Fungi</taxon>
        <taxon>Fungi incertae sedis</taxon>
        <taxon>Chytridiomycota</taxon>
        <taxon>Chytridiomycota incertae sedis</taxon>
        <taxon>Chytridiomycetes</taxon>
        <taxon>Rhizophydiales</taxon>
        <taxon>Rhizophydiales incertae sedis</taxon>
        <taxon>Polyrhizophydium</taxon>
    </lineage>
</organism>
<accession>A0ABR4N6H6</accession>
<protein>
    <recommendedName>
        <fullName evidence="3">Ankyrin repeat protein</fullName>
    </recommendedName>
</protein>
<dbReference type="InterPro" id="IPR036770">
    <property type="entry name" value="Ankyrin_rpt-contain_sf"/>
</dbReference>
<evidence type="ECO:0008006" key="3">
    <source>
        <dbReference type="Google" id="ProtNLM"/>
    </source>
</evidence>
<gene>
    <name evidence="1" type="ORF">HK105_205400</name>
</gene>
<dbReference type="SUPFAM" id="SSF140860">
    <property type="entry name" value="Pseudo ankyrin repeat-like"/>
    <property type="match status" value="1"/>
</dbReference>